<organism evidence="2 3">
    <name type="scientific">Brevibacterium casei CIP 102111</name>
    <dbReference type="NCBI Taxonomy" id="1255625"/>
    <lineage>
        <taxon>Bacteria</taxon>
        <taxon>Bacillati</taxon>
        <taxon>Actinomycetota</taxon>
        <taxon>Actinomycetes</taxon>
        <taxon>Micrococcales</taxon>
        <taxon>Brevibacteriaceae</taxon>
        <taxon>Brevibacterium</taxon>
    </lineage>
</organism>
<name>A0A2H1IXY2_9MICO</name>
<feature type="domain" description="HTH cro/C1-type" evidence="1">
    <location>
        <begin position="21"/>
        <end position="75"/>
    </location>
</feature>
<evidence type="ECO:0000313" key="3">
    <source>
        <dbReference type="Proteomes" id="UP000234333"/>
    </source>
</evidence>
<dbReference type="InterPro" id="IPR001387">
    <property type="entry name" value="Cro/C1-type_HTH"/>
</dbReference>
<dbReference type="Gene3D" id="1.10.260.40">
    <property type="entry name" value="lambda repressor-like DNA-binding domains"/>
    <property type="match status" value="1"/>
</dbReference>
<accession>A0A2H1IXY2</accession>
<reference evidence="2 3" key="1">
    <citation type="submission" date="2017-03" db="EMBL/GenBank/DDBJ databases">
        <authorList>
            <person name="Afonso C.L."/>
            <person name="Miller P.J."/>
            <person name="Scott M.A."/>
            <person name="Spackman E."/>
            <person name="Goraichik I."/>
            <person name="Dimitrov K.M."/>
            <person name="Suarez D.L."/>
            <person name="Swayne D.E."/>
        </authorList>
    </citation>
    <scope>NUCLEOTIDE SEQUENCE [LARGE SCALE GENOMIC DNA]</scope>
    <source>
        <strain evidence="2 3">CIP 102111</strain>
    </source>
</reference>
<sequence length="85" mass="9453">MATTYNQTRRGLTARPRKAQIRLAMKFKQWTNSDLAFKAKVSTGTVGNILGARETCNPETAGKIAKALGFETEELFDLERINYAA</sequence>
<gene>
    <name evidence="2" type="ORF">BC102111_01708</name>
</gene>
<dbReference type="AlphaFoldDB" id="A0A2H1IXY2"/>
<evidence type="ECO:0000259" key="1">
    <source>
        <dbReference type="PROSITE" id="PS50943"/>
    </source>
</evidence>
<dbReference type="Proteomes" id="UP000234333">
    <property type="component" value="Unassembled WGS sequence"/>
</dbReference>
<dbReference type="CDD" id="cd00093">
    <property type="entry name" value="HTH_XRE"/>
    <property type="match status" value="1"/>
</dbReference>
<dbReference type="InterPro" id="IPR010982">
    <property type="entry name" value="Lambda_DNA-bd_dom_sf"/>
</dbReference>
<protein>
    <recommendedName>
        <fullName evidence="1">HTH cro/C1-type domain-containing protein</fullName>
    </recommendedName>
</protein>
<dbReference type="RefSeq" id="WP_101624084.1">
    <property type="nucleotide sequence ID" value="NZ_FXZC01000003.1"/>
</dbReference>
<dbReference type="GO" id="GO:0003677">
    <property type="term" value="F:DNA binding"/>
    <property type="evidence" value="ECO:0007669"/>
    <property type="project" value="InterPro"/>
</dbReference>
<evidence type="ECO:0000313" key="2">
    <source>
        <dbReference type="EMBL" id="SMX80053.1"/>
    </source>
</evidence>
<dbReference type="GeneID" id="99775306"/>
<dbReference type="EMBL" id="FXZC01000003">
    <property type="protein sequence ID" value="SMX80053.1"/>
    <property type="molecule type" value="Genomic_DNA"/>
</dbReference>
<dbReference type="PROSITE" id="PS50943">
    <property type="entry name" value="HTH_CROC1"/>
    <property type="match status" value="1"/>
</dbReference>
<proteinExistence type="predicted"/>
<dbReference type="SMART" id="SM00530">
    <property type="entry name" value="HTH_XRE"/>
    <property type="match status" value="1"/>
</dbReference>
<dbReference type="SUPFAM" id="SSF47413">
    <property type="entry name" value="lambda repressor-like DNA-binding domains"/>
    <property type="match status" value="1"/>
</dbReference>